<comment type="caution">
    <text evidence="2">The sequence shown here is derived from an EMBL/GenBank/DDBJ whole genome shotgun (WGS) entry which is preliminary data.</text>
</comment>
<evidence type="ECO:0000313" key="3">
    <source>
        <dbReference type="Proteomes" id="UP000617355"/>
    </source>
</evidence>
<evidence type="ECO:0000313" key="2">
    <source>
        <dbReference type="EMBL" id="GGD35847.1"/>
    </source>
</evidence>
<keyword evidence="1" id="KW-1133">Transmembrane helix</keyword>
<accession>A0ABQ1QQ90</accession>
<dbReference type="EMBL" id="BMGI01000003">
    <property type="protein sequence ID" value="GGD35847.1"/>
    <property type="molecule type" value="Genomic_DNA"/>
</dbReference>
<evidence type="ECO:0008006" key="4">
    <source>
        <dbReference type="Google" id="ProtNLM"/>
    </source>
</evidence>
<evidence type="ECO:0000256" key="1">
    <source>
        <dbReference type="SAM" id="Phobius"/>
    </source>
</evidence>
<protein>
    <recommendedName>
        <fullName evidence="4">Pilus assembly protein</fullName>
    </recommendedName>
</protein>
<proteinExistence type="predicted"/>
<feature type="transmembrane region" description="Helical" evidence="1">
    <location>
        <begin position="25"/>
        <end position="43"/>
    </location>
</feature>
<keyword evidence="3" id="KW-1185">Reference proteome</keyword>
<dbReference type="Proteomes" id="UP000617355">
    <property type="component" value="Unassembled WGS sequence"/>
</dbReference>
<keyword evidence="1" id="KW-0472">Membrane</keyword>
<organism evidence="2 3">
    <name type="scientific">Sinisalibacter lacisalsi</name>
    <dbReference type="NCBI Taxonomy" id="1526570"/>
    <lineage>
        <taxon>Bacteria</taxon>
        <taxon>Pseudomonadati</taxon>
        <taxon>Pseudomonadota</taxon>
        <taxon>Alphaproteobacteria</taxon>
        <taxon>Rhodobacterales</taxon>
        <taxon>Roseobacteraceae</taxon>
        <taxon>Sinisalibacter</taxon>
    </lineage>
</organism>
<dbReference type="RefSeq" id="WP_188527480.1">
    <property type="nucleotide sequence ID" value="NZ_BMGI01000003.1"/>
</dbReference>
<gene>
    <name evidence="2" type="ORF">GCM10011358_19590</name>
</gene>
<name>A0ABQ1QQ90_9RHOB</name>
<reference evidence="3" key="1">
    <citation type="journal article" date="2019" name="Int. J. Syst. Evol. Microbiol.">
        <title>The Global Catalogue of Microorganisms (GCM) 10K type strain sequencing project: providing services to taxonomists for standard genome sequencing and annotation.</title>
        <authorList>
            <consortium name="The Broad Institute Genomics Platform"/>
            <consortium name="The Broad Institute Genome Sequencing Center for Infectious Disease"/>
            <person name="Wu L."/>
            <person name="Ma J."/>
        </authorList>
    </citation>
    <scope>NUCLEOTIDE SEQUENCE [LARGE SCALE GENOMIC DNA]</scope>
    <source>
        <strain evidence="3">CGMCC 1.12922</strain>
    </source>
</reference>
<sequence>MSYPHFITCPAKFAEDEQGAVTVDWVVLTAAILLLGAASAFYVTSSVPEVADAIVNYLEGVEVVPE</sequence>
<keyword evidence="1" id="KW-0812">Transmembrane</keyword>